<feature type="non-terminal residue" evidence="2">
    <location>
        <position position="1"/>
    </location>
</feature>
<dbReference type="AlphaFoldDB" id="A0ABD3WBH3"/>
<proteinExistence type="predicted"/>
<evidence type="ECO:0000313" key="2">
    <source>
        <dbReference type="EMBL" id="KAL3871250.1"/>
    </source>
</evidence>
<dbReference type="Gene3D" id="3.40.50.1460">
    <property type="match status" value="1"/>
</dbReference>
<organism evidence="2 3">
    <name type="scientific">Sinanodonta woodiana</name>
    <name type="common">Chinese pond mussel</name>
    <name type="synonym">Anodonta woodiana</name>
    <dbReference type="NCBI Taxonomy" id="1069815"/>
    <lineage>
        <taxon>Eukaryota</taxon>
        <taxon>Metazoa</taxon>
        <taxon>Spiralia</taxon>
        <taxon>Lophotrochozoa</taxon>
        <taxon>Mollusca</taxon>
        <taxon>Bivalvia</taxon>
        <taxon>Autobranchia</taxon>
        <taxon>Heteroconchia</taxon>
        <taxon>Palaeoheterodonta</taxon>
        <taxon>Unionida</taxon>
        <taxon>Unionoidea</taxon>
        <taxon>Unionidae</taxon>
        <taxon>Unioninae</taxon>
        <taxon>Sinanodonta</taxon>
    </lineage>
</organism>
<dbReference type="EMBL" id="JBJQND010000007">
    <property type="protein sequence ID" value="KAL3871250.1"/>
    <property type="molecule type" value="Genomic_DNA"/>
</dbReference>
<dbReference type="InterPro" id="IPR011600">
    <property type="entry name" value="Pept_C14_caspase"/>
</dbReference>
<evidence type="ECO:0000313" key="3">
    <source>
        <dbReference type="Proteomes" id="UP001634394"/>
    </source>
</evidence>
<accession>A0ABD3WBH3</accession>
<dbReference type="Proteomes" id="UP001634394">
    <property type="component" value="Unassembled WGS sequence"/>
</dbReference>
<protein>
    <recommendedName>
        <fullName evidence="1">Peptidase C14 caspase domain-containing protein</fullName>
    </recommendedName>
</protein>
<sequence>KTLPLKGKNCNDCKMFCVHCLTDYHNELICPQHGPSTRPFGDHVYGVFVAGNHVDQLSERLTFHGSAKDIAKIFTRDAKKLANVLTSKFPLVLGARPDHFDVVTPKKPGKEDKMGILIEDAFERIHKLIRDDQQKYQDQIKSLFIFYFSGHCDPNKETEKGRQQISSTHYLYMGGKRDTITTDRLREMLYGMNRANNVLIILDCCYASGNDFVSKTDKSGIQIYQLSSCDQKHKSVCNITRGSYFTHFLCQALRGVGSYENKEDHCVECKPENKSPCQSFHNACLETQKVTLNDVETYIQNHYKVLQLQTDVKKHAKNAGIIELAYYKKEHKRSLSIRLEGSEGGHLYRFSEAPDSIACLRTDIVKYIDKQKIQCQIYEMFKFYETLYESSDNRKAHKYVIKDTTHLVAIYQQYDQETKEVTCLNDLLKISPSLMSLVAKIRQDVNGLRIGHLKYDRIRKAMITNWQESFFSKCLGISQDCLQLVSKGDESALILKEIKDMESAKPEEHFHENKWLLNNLYQLIVKCVSAGAFDVTETKILKFRVYEPFSILQFE</sequence>
<gene>
    <name evidence="2" type="ORF">ACJMK2_039257</name>
</gene>
<name>A0ABD3WBH3_SINWO</name>
<evidence type="ECO:0000259" key="1">
    <source>
        <dbReference type="Pfam" id="PF00656"/>
    </source>
</evidence>
<dbReference type="Pfam" id="PF00656">
    <property type="entry name" value="Peptidase_C14"/>
    <property type="match status" value="1"/>
</dbReference>
<comment type="caution">
    <text evidence="2">The sequence shown here is derived from an EMBL/GenBank/DDBJ whole genome shotgun (WGS) entry which is preliminary data.</text>
</comment>
<keyword evidence="3" id="KW-1185">Reference proteome</keyword>
<feature type="domain" description="Peptidase C14 caspase" evidence="1">
    <location>
        <begin position="122"/>
        <end position="257"/>
    </location>
</feature>
<reference evidence="2 3" key="1">
    <citation type="submission" date="2024-11" db="EMBL/GenBank/DDBJ databases">
        <title>Chromosome-level genome assembly of the freshwater bivalve Anodonta woodiana.</title>
        <authorList>
            <person name="Chen X."/>
        </authorList>
    </citation>
    <scope>NUCLEOTIDE SEQUENCE [LARGE SCALE GENOMIC DNA]</scope>
    <source>
        <strain evidence="2">MN2024</strain>
        <tissue evidence="2">Gills</tissue>
    </source>
</reference>